<organism evidence="2 3">
    <name type="scientific">Vibrio comitans NBRC 102076</name>
    <dbReference type="NCBI Taxonomy" id="1219078"/>
    <lineage>
        <taxon>Bacteria</taxon>
        <taxon>Pseudomonadati</taxon>
        <taxon>Pseudomonadota</taxon>
        <taxon>Gammaproteobacteria</taxon>
        <taxon>Vibrionales</taxon>
        <taxon>Vibrionaceae</taxon>
        <taxon>Vibrio</taxon>
    </lineage>
</organism>
<evidence type="ECO:0000256" key="1">
    <source>
        <dbReference type="SAM" id="SignalP"/>
    </source>
</evidence>
<feature type="signal peptide" evidence="1">
    <location>
        <begin position="1"/>
        <end position="16"/>
    </location>
</feature>
<gene>
    <name evidence="2" type="ORF">VCO01S_23910</name>
</gene>
<proteinExistence type="predicted"/>
<evidence type="ECO:0000313" key="3">
    <source>
        <dbReference type="Proteomes" id="UP000318242"/>
    </source>
</evidence>
<dbReference type="EMBL" id="BJLH01000010">
    <property type="protein sequence ID" value="GEA61198.1"/>
    <property type="molecule type" value="Genomic_DNA"/>
</dbReference>
<keyword evidence="3" id="KW-1185">Reference proteome</keyword>
<name>A0A4Y3IQV1_9VIBR</name>
<feature type="chain" id="PRO_5021373152" evidence="1">
    <location>
        <begin position="17"/>
        <end position="71"/>
    </location>
</feature>
<dbReference type="OrthoDB" id="9907407at2"/>
<dbReference type="Proteomes" id="UP000318242">
    <property type="component" value="Unassembled WGS sequence"/>
</dbReference>
<sequence length="71" mass="7705">MKKLLILSLFSASAFASTEACIELGKAQAVNDHERVIELASAVSSVDAKLCKMLAEEARLDATMDYFEHGD</sequence>
<keyword evidence="1" id="KW-0732">Signal</keyword>
<dbReference type="AlphaFoldDB" id="A0A4Y3IQV1"/>
<evidence type="ECO:0000313" key="2">
    <source>
        <dbReference type="EMBL" id="GEA61198.1"/>
    </source>
</evidence>
<comment type="caution">
    <text evidence="2">The sequence shown here is derived from an EMBL/GenBank/DDBJ whole genome shotgun (WGS) entry which is preliminary data.</text>
</comment>
<accession>A0A4Y3IQV1</accession>
<protein>
    <submittedName>
        <fullName evidence="2">Uncharacterized protein</fullName>
    </submittedName>
</protein>
<reference evidence="2 3" key="1">
    <citation type="submission" date="2019-06" db="EMBL/GenBank/DDBJ databases">
        <title>Whole genome shotgun sequence of Vibrio comitans NBRC 102076.</title>
        <authorList>
            <person name="Hosoyama A."/>
            <person name="Uohara A."/>
            <person name="Ohji S."/>
            <person name="Ichikawa N."/>
        </authorList>
    </citation>
    <scope>NUCLEOTIDE SEQUENCE [LARGE SCALE GENOMIC DNA]</scope>
    <source>
        <strain evidence="2 3">NBRC 102076</strain>
    </source>
</reference>
<dbReference type="RefSeq" id="WP_141271581.1">
    <property type="nucleotide sequence ID" value="NZ_BJLH01000010.1"/>
</dbReference>